<dbReference type="SUPFAM" id="SSF46626">
    <property type="entry name" value="Cytochrome c"/>
    <property type="match status" value="1"/>
</dbReference>
<accession>A0A3B0ZP19</accession>
<organism evidence="1">
    <name type="scientific">hydrothermal vent metagenome</name>
    <dbReference type="NCBI Taxonomy" id="652676"/>
    <lineage>
        <taxon>unclassified sequences</taxon>
        <taxon>metagenomes</taxon>
        <taxon>ecological metagenomes</taxon>
    </lineage>
</organism>
<reference evidence="1" key="1">
    <citation type="submission" date="2018-06" db="EMBL/GenBank/DDBJ databases">
        <authorList>
            <person name="Zhirakovskaya E."/>
        </authorList>
    </citation>
    <scope>NUCLEOTIDE SEQUENCE</scope>
</reference>
<dbReference type="GO" id="GO:0020037">
    <property type="term" value="F:heme binding"/>
    <property type="evidence" value="ECO:0007669"/>
    <property type="project" value="InterPro"/>
</dbReference>
<name>A0A3B0ZP19_9ZZZZ</name>
<gene>
    <name evidence="1" type="ORF">MNBD_GAMMA23-2056</name>
</gene>
<protein>
    <recommendedName>
        <fullName evidence="2">Cytochrome c domain-containing protein</fullName>
    </recommendedName>
</protein>
<sequence length="100" mass="11527">MKTSLTAFIISLLAWPASSFAFDTERGEELHDSHCTNCHAAIYGNKGNEIYTRENRKIGSLTELQAQLKRCKNSLGTNWPEDQMLDVQHYLNSNFYHFKE</sequence>
<evidence type="ECO:0000313" key="1">
    <source>
        <dbReference type="EMBL" id="VAW93421.1"/>
    </source>
</evidence>
<dbReference type="GO" id="GO:0009055">
    <property type="term" value="F:electron transfer activity"/>
    <property type="evidence" value="ECO:0007669"/>
    <property type="project" value="InterPro"/>
</dbReference>
<dbReference type="EMBL" id="UOFT01000033">
    <property type="protein sequence ID" value="VAW93421.1"/>
    <property type="molecule type" value="Genomic_DNA"/>
</dbReference>
<dbReference type="InterPro" id="IPR036909">
    <property type="entry name" value="Cyt_c-like_dom_sf"/>
</dbReference>
<dbReference type="AlphaFoldDB" id="A0A3B0ZP19"/>
<evidence type="ECO:0008006" key="2">
    <source>
        <dbReference type="Google" id="ProtNLM"/>
    </source>
</evidence>
<proteinExistence type="predicted"/>